<name>A0A3P8K0P4_TSUPA</name>
<dbReference type="EMBL" id="LR131273">
    <property type="protein sequence ID" value="VDR38624.1"/>
    <property type="molecule type" value="Genomic_DNA"/>
</dbReference>
<proteinExistence type="predicted"/>
<dbReference type="AlphaFoldDB" id="A0A3P8K0P4"/>
<sequence length="175" mass="17259">MSFASLAGLAQRHGHAGWIGYLLPVAVDVLAAAAAYALVVEPATSATESDHVATAPAAAAEPVPTPGQADSFGDATVDFELPLTWPDTASATAATTPAEPVEDPAAAFMAQAQQLVRDGVVRADPANVATALAALASGASQRAAASESGIHRTGISKLVAAATESSDAAETVSAA</sequence>
<accession>A0A3P8K0P4</accession>
<dbReference type="RefSeq" id="WP_164711557.1">
    <property type="nucleotide sequence ID" value="NZ_CP085954.1"/>
</dbReference>
<feature type="region of interest" description="Disordered" evidence="1">
    <location>
        <begin position="51"/>
        <end position="72"/>
    </location>
</feature>
<organism evidence="2 3">
    <name type="scientific">Tsukamurella paurometabola</name>
    <name type="common">Corynebacterium paurometabolum</name>
    <dbReference type="NCBI Taxonomy" id="2061"/>
    <lineage>
        <taxon>Bacteria</taxon>
        <taxon>Bacillati</taxon>
        <taxon>Actinomycetota</taxon>
        <taxon>Actinomycetes</taxon>
        <taxon>Mycobacteriales</taxon>
        <taxon>Tsukamurellaceae</taxon>
        <taxon>Tsukamurella</taxon>
    </lineage>
</organism>
<reference evidence="2 3" key="1">
    <citation type="submission" date="2018-12" db="EMBL/GenBank/DDBJ databases">
        <authorList>
            <consortium name="Pathogen Informatics"/>
        </authorList>
    </citation>
    <scope>NUCLEOTIDE SEQUENCE [LARGE SCALE GENOMIC DNA]</scope>
    <source>
        <strain evidence="2 3">NCTC10741</strain>
    </source>
</reference>
<dbReference type="InterPro" id="IPR021235">
    <property type="entry name" value="DUF2637"/>
</dbReference>
<evidence type="ECO:0000313" key="2">
    <source>
        <dbReference type="EMBL" id="VDR38624.1"/>
    </source>
</evidence>
<evidence type="ECO:0000313" key="3">
    <source>
        <dbReference type="Proteomes" id="UP000271626"/>
    </source>
</evidence>
<protein>
    <submittedName>
        <fullName evidence="2">Protein of uncharacterized function (DUF2637)</fullName>
    </submittedName>
</protein>
<evidence type="ECO:0000256" key="1">
    <source>
        <dbReference type="SAM" id="MobiDB-lite"/>
    </source>
</evidence>
<dbReference type="Proteomes" id="UP000271626">
    <property type="component" value="Chromosome"/>
</dbReference>
<dbReference type="Pfam" id="PF10935">
    <property type="entry name" value="DUF2637"/>
    <property type="match status" value="1"/>
</dbReference>
<gene>
    <name evidence="2" type="ORF">NCTC10741_01747</name>
</gene>
<feature type="compositionally biased region" description="Low complexity" evidence="1">
    <location>
        <begin position="52"/>
        <end position="62"/>
    </location>
</feature>